<keyword evidence="8 9" id="KW-0472">Membrane</keyword>
<evidence type="ECO:0000256" key="4">
    <source>
        <dbReference type="ARBA" id="ARBA00022448"/>
    </source>
</evidence>
<comment type="catalytic activity">
    <reaction evidence="1 9">
        <text>riboflavin(in) = riboflavin(out)</text>
        <dbReference type="Rhea" id="RHEA:35015"/>
        <dbReference type="ChEBI" id="CHEBI:57986"/>
    </reaction>
</comment>
<evidence type="ECO:0000313" key="10">
    <source>
        <dbReference type="EMBL" id="KAK8762090.1"/>
    </source>
</evidence>
<dbReference type="InterPro" id="IPR009357">
    <property type="entry name" value="Riboflavin_transptr"/>
</dbReference>
<evidence type="ECO:0000256" key="1">
    <source>
        <dbReference type="ARBA" id="ARBA00000215"/>
    </source>
</evidence>
<dbReference type="Pfam" id="PF06237">
    <property type="entry name" value="SLC52_ribofla_tr"/>
    <property type="match status" value="1"/>
</dbReference>
<feature type="transmembrane region" description="Helical" evidence="9">
    <location>
        <begin position="31"/>
        <end position="52"/>
    </location>
</feature>
<comment type="function">
    <text evidence="9">Plasma membrane transporter mediating the uptake by cells of the water soluble vitamin B2/riboflavin that plays a key role in biochemical oxidation-reduction reactions of the carbohydrate, lipid, and amino acid metabolism.</text>
</comment>
<dbReference type="AlphaFoldDB" id="A0AAQ4DI00"/>
<gene>
    <name evidence="10" type="ORF">V5799_026644</name>
</gene>
<dbReference type="GO" id="GO:0005886">
    <property type="term" value="C:plasma membrane"/>
    <property type="evidence" value="ECO:0007669"/>
    <property type="project" value="UniProtKB-SubCell"/>
</dbReference>
<evidence type="ECO:0000256" key="7">
    <source>
        <dbReference type="ARBA" id="ARBA00022989"/>
    </source>
</evidence>
<reference evidence="10 11" key="1">
    <citation type="journal article" date="2023" name="Arcadia Sci">
        <title>De novo assembly of a long-read Amblyomma americanum tick genome.</title>
        <authorList>
            <person name="Chou S."/>
            <person name="Poskanzer K.E."/>
            <person name="Rollins M."/>
            <person name="Thuy-Boun P.S."/>
        </authorList>
    </citation>
    <scope>NUCLEOTIDE SEQUENCE [LARGE SCALE GENOMIC DNA]</scope>
    <source>
        <strain evidence="10">F_SG_1</strain>
        <tissue evidence="10">Salivary glands</tissue>
    </source>
</reference>
<keyword evidence="5 9" id="KW-1003">Cell membrane</keyword>
<name>A0AAQ4DI00_AMBAM</name>
<accession>A0AAQ4DI00</accession>
<organism evidence="10 11">
    <name type="scientific">Amblyomma americanum</name>
    <name type="common">Lone star tick</name>
    <dbReference type="NCBI Taxonomy" id="6943"/>
    <lineage>
        <taxon>Eukaryota</taxon>
        <taxon>Metazoa</taxon>
        <taxon>Ecdysozoa</taxon>
        <taxon>Arthropoda</taxon>
        <taxon>Chelicerata</taxon>
        <taxon>Arachnida</taxon>
        <taxon>Acari</taxon>
        <taxon>Parasitiformes</taxon>
        <taxon>Ixodida</taxon>
        <taxon>Ixodoidea</taxon>
        <taxon>Ixodidae</taxon>
        <taxon>Amblyomminae</taxon>
        <taxon>Amblyomma</taxon>
    </lineage>
</organism>
<comment type="caution">
    <text evidence="10">The sequence shown here is derived from an EMBL/GenBank/DDBJ whole genome shotgun (WGS) entry which is preliminary data.</text>
</comment>
<dbReference type="PANTHER" id="PTHR12929:SF10">
    <property type="entry name" value="RIBOFLAVIN TRANSPORTER"/>
    <property type="match status" value="1"/>
</dbReference>
<evidence type="ECO:0000256" key="5">
    <source>
        <dbReference type="ARBA" id="ARBA00022475"/>
    </source>
</evidence>
<keyword evidence="6 9" id="KW-0812">Transmembrane</keyword>
<feature type="non-terminal residue" evidence="10">
    <location>
        <position position="1"/>
    </location>
</feature>
<comment type="subcellular location">
    <subcellularLocation>
        <location evidence="2 9">Cell membrane</location>
        <topology evidence="2 9">Multi-pass membrane protein</topology>
    </subcellularLocation>
</comment>
<keyword evidence="11" id="KW-1185">Reference proteome</keyword>
<evidence type="ECO:0000313" key="11">
    <source>
        <dbReference type="Proteomes" id="UP001321473"/>
    </source>
</evidence>
<proteinExistence type="inferred from homology"/>
<evidence type="ECO:0000256" key="3">
    <source>
        <dbReference type="ARBA" id="ARBA00006366"/>
    </source>
</evidence>
<dbReference type="EMBL" id="JARKHS020030484">
    <property type="protein sequence ID" value="KAK8762090.1"/>
    <property type="molecule type" value="Genomic_DNA"/>
</dbReference>
<dbReference type="Proteomes" id="UP001321473">
    <property type="component" value="Unassembled WGS sequence"/>
</dbReference>
<evidence type="ECO:0000256" key="9">
    <source>
        <dbReference type="RuleBase" id="RU368035"/>
    </source>
</evidence>
<keyword evidence="4 9" id="KW-0813">Transport</keyword>
<evidence type="ECO:0000256" key="6">
    <source>
        <dbReference type="ARBA" id="ARBA00022692"/>
    </source>
</evidence>
<keyword evidence="7 9" id="KW-1133">Transmembrane helix</keyword>
<dbReference type="GO" id="GO:0032217">
    <property type="term" value="F:riboflavin transmembrane transporter activity"/>
    <property type="evidence" value="ECO:0007669"/>
    <property type="project" value="UniProtKB-UniRule"/>
</dbReference>
<comment type="similarity">
    <text evidence="3 9">Belongs to the riboflavin transporter family.</text>
</comment>
<evidence type="ECO:0000256" key="2">
    <source>
        <dbReference type="ARBA" id="ARBA00004651"/>
    </source>
</evidence>
<comment type="caution">
    <text evidence="9">Lacks conserved residue(s) required for the propagation of feature annotation.</text>
</comment>
<protein>
    <recommendedName>
        <fullName evidence="9">Riboflavin transporter</fullName>
    </recommendedName>
</protein>
<evidence type="ECO:0000256" key="8">
    <source>
        <dbReference type="ARBA" id="ARBA00023136"/>
    </source>
</evidence>
<dbReference type="PANTHER" id="PTHR12929">
    <property type="entry name" value="SOLUTE CARRIER FAMILY 52"/>
    <property type="match status" value="1"/>
</dbReference>
<sequence length="62" mass="6574">VSAWVLFVSLTTFVKSRLAAGMMAHGGARSLLWYGVATQGGSFVGALVMFLVTNFTDVFKSA</sequence>